<accession>A0ABR2MB86</accession>
<organism evidence="2 3">
    <name type="scientific">Platanthera guangdongensis</name>
    <dbReference type="NCBI Taxonomy" id="2320717"/>
    <lineage>
        <taxon>Eukaryota</taxon>
        <taxon>Viridiplantae</taxon>
        <taxon>Streptophyta</taxon>
        <taxon>Embryophyta</taxon>
        <taxon>Tracheophyta</taxon>
        <taxon>Spermatophyta</taxon>
        <taxon>Magnoliopsida</taxon>
        <taxon>Liliopsida</taxon>
        <taxon>Asparagales</taxon>
        <taxon>Orchidaceae</taxon>
        <taxon>Orchidoideae</taxon>
        <taxon>Orchideae</taxon>
        <taxon>Orchidinae</taxon>
        <taxon>Platanthera</taxon>
    </lineage>
</organism>
<feature type="region of interest" description="Disordered" evidence="1">
    <location>
        <begin position="206"/>
        <end position="233"/>
    </location>
</feature>
<feature type="region of interest" description="Disordered" evidence="1">
    <location>
        <begin position="1"/>
        <end position="36"/>
    </location>
</feature>
<evidence type="ECO:0000313" key="2">
    <source>
        <dbReference type="EMBL" id="KAK8961132.1"/>
    </source>
</evidence>
<dbReference type="EMBL" id="JBBWWR010000010">
    <property type="protein sequence ID" value="KAK8961132.1"/>
    <property type="molecule type" value="Genomic_DNA"/>
</dbReference>
<name>A0ABR2MB86_9ASPA</name>
<reference evidence="2 3" key="1">
    <citation type="journal article" date="2022" name="Nat. Plants">
        <title>Genomes of leafy and leafless Platanthera orchids illuminate the evolution of mycoheterotrophy.</title>
        <authorList>
            <person name="Li M.H."/>
            <person name="Liu K.W."/>
            <person name="Li Z."/>
            <person name="Lu H.C."/>
            <person name="Ye Q.L."/>
            <person name="Zhang D."/>
            <person name="Wang J.Y."/>
            <person name="Li Y.F."/>
            <person name="Zhong Z.M."/>
            <person name="Liu X."/>
            <person name="Yu X."/>
            <person name="Liu D.K."/>
            <person name="Tu X.D."/>
            <person name="Liu B."/>
            <person name="Hao Y."/>
            <person name="Liao X.Y."/>
            <person name="Jiang Y.T."/>
            <person name="Sun W.H."/>
            <person name="Chen J."/>
            <person name="Chen Y.Q."/>
            <person name="Ai Y."/>
            <person name="Zhai J.W."/>
            <person name="Wu S.S."/>
            <person name="Zhou Z."/>
            <person name="Hsiao Y.Y."/>
            <person name="Wu W.L."/>
            <person name="Chen Y.Y."/>
            <person name="Lin Y.F."/>
            <person name="Hsu J.L."/>
            <person name="Li C.Y."/>
            <person name="Wang Z.W."/>
            <person name="Zhao X."/>
            <person name="Zhong W.Y."/>
            <person name="Ma X.K."/>
            <person name="Ma L."/>
            <person name="Huang J."/>
            <person name="Chen G.Z."/>
            <person name="Huang M.Z."/>
            <person name="Huang L."/>
            <person name="Peng D.H."/>
            <person name="Luo Y.B."/>
            <person name="Zou S.Q."/>
            <person name="Chen S.P."/>
            <person name="Lan S."/>
            <person name="Tsai W.C."/>
            <person name="Van de Peer Y."/>
            <person name="Liu Z.J."/>
        </authorList>
    </citation>
    <scope>NUCLEOTIDE SEQUENCE [LARGE SCALE GENOMIC DNA]</scope>
    <source>
        <strain evidence="2">Lor288</strain>
    </source>
</reference>
<feature type="compositionally biased region" description="Basic and acidic residues" evidence="1">
    <location>
        <begin position="224"/>
        <end position="233"/>
    </location>
</feature>
<protein>
    <submittedName>
        <fullName evidence="2">Uncharacterized protein</fullName>
    </submittedName>
</protein>
<evidence type="ECO:0000256" key="1">
    <source>
        <dbReference type="SAM" id="MobiDB-lite"/>
    </source>
</evidence>
<dbReference type="Proteomes" id="UP001412067">
    <property type="component" value="Unassembled WGS sequence"/>
</dbReference>
<keyword evidence="3" id="KW-1185">Reference proteome</keyword>
<sequence length="233" mass="25895">MKRQKLGGDGDLVDESGEIGGKLKVDGGKNSTHIPARKTPISLRSPLAKPYFLTFKETLFPPHPPLRQLHAVTRSTPRETLNKPPHPAPPARHRLILPLASTGFGIKHSGSASESRTSTLLRFTCVKFSGTTNLSTIAEDSTIADNSGLKRNPLGRLSNSCKEFVRIDLGGRHIPVRNLWKSSWEDVKFVRSSRLIDLLGKKGDNQPVQEEGRYRKHKSFRSTSDLRHHGDLE</sequence>
<gene>
    <name evidence="2" type="ORF">KSP40_PGU009221</name>
</gene>
<evidence type="ECO:0000313" key="3">
    <source>
        <dbReference type="Proteomes" id="UP001412067"/>
    </source>
</evidence>
<comment type="caution">
    <text evidence="2">The sequence shown here is derived from an EMBL/GenBank/DDBJ whole genome shotgun (WGS) entry which is preliminary data.</text>
</comment>
<proteinExistence type="predicted"/>